<dbReference type="EMBL" id="FLQU01000583">
    <property type="protein sequence ID" value="SBS87593.1"/>
    <property type="molecule type" value="Genomic_DNA"/>
</dbReference>
<dbReference type="AlphaFoldDB" id="A0A1A8W8T6"/>
<evidence type="ECO:0000256" key="1">
    <source>
        <dbReference type="SAM" id="MobiDB-lite"/>
    </source>
</evidence>
<reference evidence="3" key="1">
    <citation type="submission" date="2016-05" db="EMBL/GenBank/DDBJ databases">
        <authorList>
            <person name="Naeem Raeece"/>
        </authorList>
    </citation>
    <scope>NUCLEOTIDE SEQUENCE [LARGE SCALE GENOMIC DNA]</scope>
</reference>
<dbReference type="Proteomes" id="UP000078560">
    <property type="component" value="Unassembled WGS sequence"/>
</dbReference>
<proteinExistence type="predicted"/>
<feature type="region of interest" description="Disordered" evidence="1">
    <location>
        <begin position="155"/>
        <end position="232"/>
    </location>
</feature>
<organism evidence="2 3">
    <name type="scientific">Plasmodium ovale curtisi</name>
    <dbReference type="NCBI Taxonomy" id="864141"/>
    <lineage>
        <taxon>Eukaryota</taxon>
        <taxon>Sar</taxon>
        <taxon>Alveolata</taxon>
        <taxon>Apicomplexa</taxon>
        <taxon>Aconoidasida</taxon>
        <taxon>Haemosporida</taxon>
        <taxon>Plasmodiidae</taxon>
        <taxon>Plasmodium</taxon>
        <taxon>Plasmodium (Plasmodium)</taxon>
    </lineage>
</organism>
<accession>A0A1A8W8T6</accession>
<evidence type="ECO:0000313" key="2">
    <source>
        <dbReference type="EMBL" id="SBS87593.1"/>
    </source>
</evidence>
<protein>
    <submittedName>
        <fullName evidence="2">Uncharacterized protein</fullName>
    </submittedName>
</protein>
<name>A0A1A8W8T6_PLAOA</name>
<sequence length="675" mass="78516">MPNAPYCKTFLHTLRNRMNIGRHREQHLVVENFRKNKIYFSKNKHPHICNKLIFGGIRTLMFDENMNNSFFGKIKIFRKNKTKQKKAVHYKGQNDDEKILYHYSEISAGNASLSEFYCKEKERLIGDVLHKKKLKGKKQKKCVYFAPCTEVAKCTRGSSNAKPGSNTEDNDIPITSAEGGESEKKKHEMGNKVRVAGSSLDSSTHADKKPHTQGESLPSAKQKGAHRKLKGNLLLKVGKKSLLKLREHPSDGVRYNSLDTANKHEEENVDVLVHLKGTNKTSRAKGKEENKNNNMNFLVKNILKKKTSREKTECNFKGSMINKFSKKRPNNNSYCDYNKREENEHAETPFGGTALIARIEKHFSSLDITKAKIKLDKEGKKKNQNCSLYSSAIVKDTVLPELICSTHFLQKCRNVDMKMKNYINEQIKYFGNNLRKEHMEKIIFYIKKDMEKKSPNRTSKRYTGQYGNINLARQQEGMNKKMERTVGITVNERTLPYREKMGREKMNMSNDIFKKKNDTSTCLHLDMTKRGSSFKSVSKDNISFKRQQRERTIDKLVKELESMKDGEKKKNFHFCDVYKLLTSQKKILQKILDKEKKKNNKGYLKELNKIENKMVNFINHFELIMTKKEERKYIFKNSEHGKNTLSQINILLSTLEEVIRIIKKFLHNRQNVNSN</sequence>
<evidence type="ECO:0000313" key="3">
    <source>
        <dbReference type="Proteomes" id="UP000078560"/>
    </source>
</evidence>
<gene>
    <name evidence="2" type="ORF">POVCU2_0043500</name>
</gene>
<feature type="compositionally biased region" description="Basic and acidic residues" evidence="1">
    <location>
        <begin position="181"/>
        <end position="191"/>
    </location>
</feature>
<feature type="compositionally biased region" description="Polar residues" evidence="1">
    <location>
        <begin position="156"/>
        <end position="167"/>
    </location>
</feature>